<keyword evidence="2" id="KW-1185">Reference proteome</keyword>
<proteinExistence type="predicted"/>
<dbReference type="EMBL" id="AP027141">
    <property type="protein sequence ID" value="BDV31640.1"/>
    <property type="molecule type" value="Genomic_DNA"/>
</dbReference>
<gene>
    <name evidence="1" type="ORF">Microterr_23000</name>
</gene>
<sequence>MSAPIATQIAARSNGLRCSSTVGGYGAGTVMAILSGKGMCPHPGMVPCWSNLDHEGVRMPGKFDLTTTTLEQLLADPESRAILAELAPGLADDPMLGFVKAMPVEQVLALAGGQLDPAVVAQLKERIGAL</sequence>
<reference evidence="1 2" key="1">
    <citation type="submission" date="2022-12" db="EMBL/GenBank/DDBJ databases">
        <title>Microbacterium terricola strain KV-448 chromosome, complete genome.</title>
        <authorList>
            <person name="Oshima T."/>
            <person name="Moriya T."/>
            <person name="Bessho Y."/>
        </authorList>
    </citation>
    <scope>NUCLEOTIDE SEQUENCE [LARGE SCALE GENOMIC DNA]</scope>
    <source>
        <strain evidence="1 2">KV-448</strain>
    </source>
</reference>
<organism evidence="1 2">
    <name type="scientific">Microbacterium terricola</name>
    <dbReference type="NCBI Taxonomy" id="344163"/>
    <lineage>
        <taxon>Bacteria</taxon>
        <taxon>Bacillati</taxon>
        <taxon>Actinomycetota</taxon>
        <taxon>Actinomycetes</taxon>
        <taxon>Micrococcales</taxon>
        <taxon>Microbacteriaceae</taxon>
        <taxon>Microbacterium</taxon>
    </lineage>
</organism>
<protein>
    <submittedName>
        <fullName evidence="1">Uncharacterized protein</fullName>
    </submittedName>
</protein>
<evidence type="ECO:0000313" key="2">
    <source>
        <dbReference type="Proteomes" id="UP001317779"/>
    </source>
</evidence>
<evidence type="ECO:0000313" key="1">
    <source>
        <dbReference type="EMBL" id="BDV31640.1"/>
    </source>
</evidence>
<accession>A0ABM8E1K8</accession>
<dbReference type="Proteomes" id="UP001317779">
    <property type="component" value="Chromosome"/>
</dbReference>
<name>A0ABM8E1K8_9MICO</name>